<dbReference type="SUPFAM" id="SSF55136">
    <property type="entry name" value="Probable bacterial effector-binding domain"/>
    <property type="match status" value="1"/>
</dbReference>
<evidence type="ECO:0000313" key="2">
    <source>
        <dbReference type="EMBL" id="UQN15621.1"/>
    </source>
</evidence>
<protein>
    <submittedName>
        <fullName evidence="2">GyrI-like domain-containing protein</fullName>
    </submittedName>
</protein>
<organism evidence="2">
    <name type="scientific">Gulosibacter sediminis</name>
    <dbReference type="NCBI Taxonomy" id="1729695"/>
    <lineage>
        <taxon>Bacteria</taxon>
        <taxon>Bacillati</taxon>
        <taxon>Actinomycetota</taxon>
        <taxon>Actinomycetes</taxon>
        <taxon>Micrococcales</taxon>
        <taxon>Microbacteriaceae</taxon>
        <taxon>Gulosibacter</taxon>
    </lineage>
</organism>
<dbReference type="InterPro" id="IPR011256">
    <property type="entry name" value="Reg_factor_effector_dom_sf"/>
</dbReference>
<proteinExistence type="predicted"/>
<gene>
    <name evidence="2" type="ORF">M3M28_03950</name>
</gene>
<accession>A0ABY4MYV4</accession>
<dbReference type="Pfam" id="PF06445">
    <property type="entry name" value="GyrI-like"/>
    <property type="match status" value="1"/>
</dbReference>
<reference evidence="2" key="1">
    <citation type="submission" date="2022-05" db="EMBL/GenBank/DDBJ databases">
        <title>Complete genome sequence of toluene-degrading Gulosibacter sediminis strain ACHW.36C.</title>
        <authorList>
            <person name="Wai A.C."/>
            <person name="Lai G.K."/>
            <person name="Griffin S.D."/>
            <person name="Leung F.C."/>
        </authorList>
    </citation>
    <scope>NUCLEOTIDE SEQUENCE [LARGE SCALE GENOMIC DNA]</scope>
    <source>
        <strain evidence="2">ACHW.36C</strain>
    </source>
</reference>
<name>A0ABY4MYV4_9MICO</name>
<feature type="domain" description="GyrI-like small molecule binding" evidence="1">
    <location>
        <begin position="134"/>
        <end position="195"/>
    </location>
</feature>
<evidence type="ECO:0000259" key="1">
    <source>
        <dbReference type="Pfam" id="PF06445"/>
    </source>
</evidence>
<dbReference type="Gene3D" id="3.20.80.10">
    <property type="entry name" value="Regulatory factor, effector binding domain"/>
    <property type="match status" value="1"/>
</dbReference>
<dbReference type="EMBL" id="CP097160">
    <property type="protein sequence ID" value="UQN15621.1"/>
    <property type="molecule type" value="Genomic_DNA"/>
</dbReference>
<dbReference type="InterPro" id="IPR029442">
    <property type="entry name" value="GyrI-like"/>
</dbReference>
<sequence length="206" mass="23270">MPEKVDFKKSLDSYRAKRGEFRQLELPPRQYLAVDGQGDPNAAPEYAAALAALYPVAYALKFASKRTLERDYVVPPLEGLWWADDYASFTTARDKSRWRWTMLLLVPDWLGEAEVAAAIDQVRSKDAPGWLDAVELRELDEGACVQTLHIGSYDDETPVLARLHDEFLPANGLRPRGLHHEVYLGDPRRTAPERLCTILRQPVAPA</sequence>